<protein>
    <submittedName>
        <fullName evidence="3">Uncharacterized protein</fullName>
    </submittedName>
</protein>
<organism evidence="2 3">
    <name type="scientific">Parascaris univalens</name>
    <name type="common">Nematode worm</name>
    <dbReference type="NCBI Taxonomy" id="6257"/>
    <lineage>
        <taxon>Eukaryota</taxon>
        <taxon>Metazoa</taxon>
        <taxon>Ecdysozoa</taxon>
        <taxon>Nematoda</taxon>
        <taxon>Chromadorea</taxon>
        <taxon>Rhabditida</taxon>
        <taxon>Spirurina</taxon>
        <taxon>Ascaridomorpha</taxon>
        <taxon>Ascaridoidea</taxon>
        <taxon>Ascarididae</taxon>
        <taxon>Parascaris</taxon>
    </lineage>
</organism>
<name>A0A915B533_PARUN</name>
<evidence type="ECO:0000313" key="2">
    <source>
        <dbReference type="Proteomes" id="UP000887569"/>
    </source>
</evidence>
<accession>A0A915B533</accession>
<feature type="signal peptide" evidence="1">
    <location>
        <begin position="1"/>
        <end position="24"/>
    </location>
</feature>
<evidence type="ECO:0000313" key="3">
    <source>
        <dbReference type="WBParaSite" id="PgR027_g067_t01"/>
    </source>
</evidence>
<dbReference type="WBParaSite" id="PgR027_g067_t01">
    <property type="protein sequence ID" value="PgR027_g067_t01"/>
    <property type="gene ID" value="PgR027_g067"/>
</dbReference>
<sequence length="167" mass="18563">IIANIMFALQLLSILVINVSVTSSLFSCYDGFVGRIRHPNEEEFRDVNETRMCAAKSCIQVTLHEAVDREGVYHEGISTRCAYTGGDRQLCRINNCTNLQYYNGMRGKFTFCCCEGNGCNVVSTSSFIKFFAEKDVPKEGETNGIGLPHPSIILLIFGFRQLISVSA</sequence>
<feature type="chain" id="PRO_5037916321" evidence="1">
    <location>
        <begin position="25"/>
        <end position="167"/>
    </location>
</feature>
<dbReference type="AlphaFoldDB" id="A0A915B533"/>
<evidence type="ECO:0000256" key="1">
    <source>
        <dbReference type="SAM" id="SignalP"/>
    </source>
</evidence>
<reference evidence="3" key="1">
    <citation type="submission" date="2022-11" db="UniProtKB">
        <authorList>
            <consortium name="WormBaseParasite"/>
        </authorList>
    </citation>
    <scope>IDENTIFICATION</scope>
</reference>
<keyword evidence="2" id="KW-1185">Reference proteome</keyword>
<keyword evidence="1" id="KW-0732">Signal</keyword>
<proteinExistence type="predicted"/>
<dbReference type="Proteomes" id="UP000887569">
    <property type="component" value="Unplaced"/>
</dbReference>